<dbReference type="AlphaFoldDB" id="A0A813I779"/>
<dbReference type="Proteomes" id="UP000626109">
    <property type="component" value="Unassembled WGS sequence"/>
</dbReference>
<organism evidence="2 3">
    <name type="scientific">Polarella glacialis</name>
    <name type="common">Dinoflagellate</name>
    <dbReference type="NCBI Taxonomy" id="89957"/>
    <lineage>
        <taxon>Eukaryota</taxon>
        <taxon>Sar</taxon>
        <taxon>Alveolata</taxon>
        <taxon>Dinophyceae</taxon>
        <taxon>Suessiales</taxon>
        <taxon>Suessiaceae</taxon>
        <taxon>Polarella</taxon>
    </lineage>
</organism>
<gene>
    <name evidence="2" type="ORF">PGLA2088_LOCUS6200</name>
</gene>
<evidence type="ECO:0000256" key="1">
    <source>
        <dbReference type="SAM" id="Phobius"/>
    </source>
</evidence>
<dbReference type="EMBL" id="CAJNNW010006121">
    <property type="protein sequence ID" value="CAE8648030.1"/>
    <property type="molecule type" value="Genomic_DNA"/>
</dbReference>
<comment type="caution">
    <text evidence="2">The sequence shown here is derived from an EMBL/GenBank/DDBJ whole genome shotgun (WGS) entry which is preliminary data.</text>
</comment>
<accession>A0A813I779</accession>
<sequence length="222" mass="24414">MGYSLGARVLSVAVAVGVGLTTYIIQPLDFQFDARVVHATGHDFLQHDGAAIPSVTDPTTMTSTTLMAADLQPKTSTTLTAADLQPMTTHLPTTTLPPELTRNTSRSRKVHLLSHRSCSQDQSAACNEGFIREMENTRQRAEKNPRIDQLHLYTILADEFMSDPKWARHGLPNVRGRGFWFWKPALVNLLMSKSIIAENDTIAWVDADAVAACRSSQKLSPG</sequence>
<keyword evidence="1" id="KW-0472">Membrane</keyword>
<feature type="transmembrane region" description="Helical" evidence="1">
    <location>
        <begin position="6"/>
        <end position="25"/>
    </location>
</feature>
<keyword evidence="1" id="KW-1133">Transmembrane helix</keyword>
<evidence type="ECO:0000313" key="3">
    <source>
        <dbReference type="Proteomes" id="UP000626109"/>
    </source>
</evidence>
<proteinExistence type="predicted"/>
<reference evidence="2" key="1">
    <citation type="submission" date="2021-02" db="EMBL/GenBank/DDBJ databases">
        <authorList>
            <person name="Dougan E. K."/>
            <person name="Rhodes N."/>
            <person name="Thang M."/>
            <person name="Chan C."/>
        </authorList>
    </citation>
    <scope>NUCLEOTIDE SEQUENCE</scope>
</reference>
<keyword evidence="1" id="KW-0812">Transmembrane</keyword>
<name>A0A813I779_POLGL</name>
<evidence type="ECO:0000313" key="2">
    <source>
        <dbReference type="EMBL" id="CAE8648030.1"/>
    </source>
</evidence>
<protein>
    <submittedName>
        <fullName evidence="2">Uncharacterized protein</fullName>
    </submittedName>
</protein>